<evidence type="ECO:0000256" key="2">
    <source>
        <dbReference type="ARBA" id="ARBA00004286"/>
    </source>
</evidence>
<gene>
    <name evidence="6" type="ORF">ACHHYP_03494</name>
</gene>
<evidence type="ECO:0000256" key="5">
    <source>
        <dbReference type="ARBA" id="ARBA00023242"/>
    </source>
</evidence>
<proteinExistence type="inferred from homology"/>
<comment type="caution">
    <text evidence="6">The sequence shown here is derived from an EMBL/GenBank/DDBJ whole genome shotgun (WGS) entry which is preliminary data.</text>
</comment>
<protein>
    <submittedName>
        <fullName evidence="6">Uncharacterized protein</fullName>
    </submittedName>
</protein>
<keyword evidence="5" id="KW-0539">Nucleus</keyword>
<dbReference type="InterPro" id="IPR019361">
    <property type="entry name" value="HPF1"/>
</dbReference>
<dbReference type="GO" id="GO:0072572">
    <property type="term" value="F:poly-ADP-D-ribose binding"/>
    <property type="evidence" value="ECO:0007669"/>
    <property type="project" value="TreeGrafter"/>
</dbReference>
<dbReference type="AlphaFoldDB" id="A0A1V9Z3K0"/>
<comment type="similarity">
    <text evidence="3">Belongs to the HPF1 family.</text>
</comment>
<evidence type="ECO:0000256" key="4">
    <source>
        <dbReference type="ARBA" id="ARBA00022454"/>
    </source>
</evidence>
<dbReference type="OrthoDB" id="416496at2759"/>
<dbReference type="GO" id="GO:0042393">
    <property type="term" value="F:histone binding"/>
    <property type="evidence" value="ECO:0007669"/>
    <property type="project" value="InterPro"/>
</dbReference>
<dbReference type="Pfam" id="PF10228">
    <property type="entry name" value="HPF1"/>
    <property type="match status" value="1"/>
</dbReference>
<dbReference type="EMBL" id="JNBR01000452">
    <property type="protein sequence ID" value="OQR92575.1"/>
    <property type="molecule type" value="Genomic_DNA"/>
</dbReference>
<name>A0A1V9Z3K0_ACHHY</name>
<evidence type="ECO:0000256" key="3">
    <source>
        <dbReference type="ARBA" id="ARBA00010803"/>
    </source>
</evidence>
<comment type="subcellular location">
    <subcellularLocation>
        <location evidence="2">Chromosome</location>
    </subcellularLocation>
    <subcellularLocation>
        <location evidence="1">Nucleus</location>
    </subcellularLocation>
</comment>
<evidence type="ECO:0000313" key="6">
    <source>
        <dbReference type="EMBL" id="OQR92575.1"/>
    </source>
</evidence>
<evidence type="ECO:0000256" key="1">
    <source>
        <dbReference type="ARBA" id="ARBA00004123"/>
    </source>
</evidence>
<keyword evidence="4" id="KW-0158">Chromosome</keyword>
<keyword evidence="7" id="KW-1185">Reference proteome</keyword>
<dbReference type="GO" id="GO:0006974">
    <property type="term" value="P:DNA damage response"/>
    <property type="evidence" value="ECO:0007669"/>
    <property type="project" value="InterPro"/>
</dbReference>
<dbReference type="GO" id="GO:0005634">
    <property type="term" value="C:nucleus"/>
    <property type="evidence" value="ECO:0007669"/>
    <property type="project" value="UniProtKB-SubCell"/>
</dbReference>
<organism evidence="6 7">
    <name type="scientific">Achlya hypogyna</name>
    <name type="common">Oomycete</name>
    <name type="synonym">Protoachlya hypogyna</name>
    <dbReference type="NCBI Taxonomy" id="1202772"/>
    <lineage>
        <taxon>Eukaryota</taxon>
        <taxon>Sar</taxon>
        <taxon>Stramenopiles</taxon>
        <taxon>Oomycota</taxon>
        <taxon>Saprolegniomycetes</taxon>
        <taxon>Saprolegniales</taxon>
        <taxon>Achlyaceae</taxon>
        <taxon>Achlya</taxon>
    </lineage>
</organism>
<dbReference type="PANTHER" id="PTHR13386:SF1">
    <property type="entry name" value="HISTONE PARYLATION FACTOR 1"/>
    <property type="match status" value="1"/>
</dbReference>
<dbReference type="PANTHER" id="PTHR13386">
    <property type="entry name" value="HISTONE PARYLATION FACTOR 1"/>
    <property type="match status" value="1"/>
</dbReference>
<sequence>MAPRGSKRMREPAMADDEPATAPTYFEAAAIETWKVQLAKEWHFQAPQDFFTVYGIARAIAPDAPLGAFKKAIGIELTGPFVALASDSVADLPTPVFLHGRQFYDPPEVITVATCDAFHLGYHRDAPKQLPTCLVQGTRDSGEFAIVGQSLVDVLHAKLVGCTDGSALLPHFTLHVQKLNATTRKTKRSTLSDAASVALATRESAWTAPTLSGLGIAVPVHAKTGVGFRELPTQGRQLRALLQKPRGKDLDDLLTRANIACDECEFGTTLQLGLDLFTQRNVFESEAQKLLDVAYLLLHRGAFSTVLRQHVQRIRNE</sequence>
<dbReference type="Proteomes" id="UP000243579">
    <property type="component" value="Unassembled WGS sequence"/>
</dbReference>
<evidence type="ECO:0000313" key="7">
    <source>
        <dbReference type="Proteomes" id="UP000243579"/>
    </source>
</evidence>
<reference evidence="6 7" key="1">
    <citation type="journal article" date="2014" name="Genome Biol. Evol.">
        <title>The secreted proteins of Achlya hypogyna and Thraustotheca clavata identify the ancestral oomycete secretome and reveal gene acquisitions by horizontal gene transfer.</title>
        <authorList>
            <person name="Misner I."/>
            <person name="Blouin N."/>
            <person name="Leonard G."/>
            <person name="Richards T.A."/>
            <person name="Lane C.E."/>
        </authorList>
    </citation>
    <scope>NUCLEOTIDE SEQUENCE [LARGE SCALE GENOMIC DNA]</scope>
    <source>
        <strain evidence="6 7">ATCC 48635</strain>
    </source>
</reference>
<accession>A0A1V9Z3K0</accession>
<dbReference type="GO" id="GO:0005694">
    <property type="term" value="C:chromosome"/>
    <property type="evidence" value="ECO:0007669"/>
    <property type="project" value="UniProtKB-SubCell"/>
</dbReference>
<dbReference type="STRING" id="1202772.A0A1V9Z3K0"/>